<evidence type="ECO:0008006" key="3">
    <source>
        <dbReference type="Google" id="ProtNLM"/>
    </source>
</evidence>
<dbReference type="AlphaFoldDB" id="A0A8H6S1Q0"/>
<dbReference type="Gene3D" id="3.80.10.10">
    <property type="entry name" value="Ribonuclease Inhibitor"/>
    <property type="match status" value="1"/>
</dbReference>
<organism evidence="1 2">
    <name type="scientific">Mycena indigotica</name>
    <dbReference type="NCBI Taxonomy" id="2126181"/>
    <lineage>
        <taxon>Eukaryota</taxon>
        <taxon>Fungi</taxon>
        <taxon>Dikarya</taxon>
        <taxon>Basidiomycota</taxon>
        <taxon>Agaricomycotina</taxon>
        <taxon>Agaricomycetes</taxon>
        <taxon>Agaricomycetidae</taxon>
        <taxon>Agaricales</taxon>
        <taxon>Marasmiineae</taxon>
        <taxon>Mycenaceae</taxon>
        <taxon>Mycena</taxon>
    </lineage>
</organism>
<dbReference type="RefSeq" id="XP_037214068.1">
    <property type="nucleotide sequence ID" value="XM_037369570.1"/>
</dbReference>
<keyword evidence="2" id="KW-1185">Reference proteome</keyword>
<name>A0A8H6S1Q0_9AGAR</name>
<comment type="caution">
    <text evidence="1">The sequence shown here is derived from an EMBL/GenBank/DDBJ whole genome shotgun (WGS) entry which is preliminary data.</text>
</comment>
<evidence type="ECO:0000313" key="2">
    <source>
        <dbReference type="Proteomes" id="UP000636479"/>
    </source>
</evidence>
<sequence>MVTTELPEDVWRCVTDALSRSERASLLSVNRALFNIVLDERYQEVRWEKLDTSMAWSLERLKAPNIARRVRRLFIRAWFIDYLIQKERLVKPASYAVPSRSWLAPLEEYLNVPPPSPSKTFSTTGDASAGDILKSMTDAVSLMHGVVEYSFEWRDLAPTPETMRFVSTARTAFGSTLRKLCLNAQLMNFSSLLSGFDHLDEIDLMFDYDQESWETAITLRRTIAPFINQFSESLRGLKIASSSKGDQAPLFYALTTLLSQLRYLSISLPFSYAKEPDAVLAMLRNHTTTLRELEIIRLPGLTTRSQSSWPQLSTALASESIAFAVLQRLTLSPLATFDHTLACLRHAADTLTHITLVDLFLDLTELEQVLRMFVRRPLDGGLEKLHIGLKTLSLRMFELLVKYAPALHTLYLVLPEERSQELYGWGQHGTSTDHAVDTLMTGLETVTLDWRLRDIGVWDRRFLGATAAGSPTVRESKVSELLMLRIRSVRLVRGVRYS</sequence>
<proteinExistence type="predicted"/>
<dbReference type="Proteomes" id="UP000636479">
    <property type="component" value="Unassembled WGS sequence"/>
</dbReference>
<gene>
    <name evidence="1" type="ORF">MIND_01311500</name>
</gene>
<reference evidence="1" key="1">
    <citation type="submission" date="2020-05" db="EMBL/GenBank/DDBJ databases">
        <title>Mycena genomes resolve the evolution of fungal bioluminescence.</title>
        <authorList>
            <person name="Tsai I.J."/>
        </authorList>
    </citation>
    <scope>NUCLEOTIDE SEQUENCE</scope>
    <source>
        <strain evidence="1">171206Taipei</strain>
    </source>
</reference>
<dbReference type="EMBL" id="JACAZF010000014">
    <property type="protein sequence ID" value="KAF7290708.1"/>
    <property type="molecule type" value="Genomic_DNA"/>
</dbReference>
<dbReference type="InterPro" id="IPR032675">
    <property type="entry name" value="LRR_dom_sf"/>
</dbReference>
<dbReference type="GeneID" id="59352086"/>
<protein>
    <recommendedName>
        <fullName evidence="3">F-box domain-containing protein</fullName>
    </recommendedName>
</protein>
<accession>A0A8H6S1Q0</accession>
<evidence type="ECO:0000313" key="1">
    <source>
        <dbReference type="EMBL" id="KAF7290708.1"/>
    </source>
</evidence>
<dbReference type="OrthoDB" id="2987979at2759"/>